<dbReference type="InterPro" id="IPR046960">
    <property type="entry name" value="PPR_At4g14850-like_plant"/>
</dbReference>
<reference evidence="5" key="1">
    <citation type="journal article" date="2018" name="Gigascience">
        <title>Genome assembly of the Pink Ipe (Handroanthus impetiginosus, Bignoniaceae), a highly valued, ecologically keystone Neotropical timber forest tree.</title>
        <authorList>
            <person name="Silva-Junior O.B."/>
            <person name="Grattapaglia D."/>
            <person name="Novaes E."/>
            <person name="Collevatti R.G."/>
        </authorList>
    </citation>
    <scope>NUCLEOTIDE SEQUENCE [LARGE SCALE GENOMIC DNA]</scope>
    <source>
        <strain evidence="5">cv. UFG-1</strain>
    </source>
</reference>
<keyword evidence="1" id="KW-0677">Repeat</keyword>
<feature type="repeat" description="PPR" evidence="3">
    <location>
        <begin position="150"/>
        <end position="180"/>
    </location>
</feature>
<dbReference type="NCBIfam" id="TIGR00756">
    <property type="entry name" value="PPR"/>
    <property type="match status" value="4"/>
</dbReference>
<dbReference type="InterPro" id="IPR002885">
    <property type="entry name" value="PPR_rpt"/>
</dbReference>
<gene>
    <name evidence="4" type="ORF">CDL12_01963</name>
</gene>
<dbReference type="PANTHER" id="PTHR47926">
    <property type="entry name" value="PENTATRICOPEPTIDE REPEAT-CONTAINING PROTEIN"/>
    <property type="match status" value="1"/>
</dbReference>
<evidence type="ECO:0000313" key="5">
    <source>
        <dbReference type="Proteomes" id="UP000231279"/>
    </source>
</evidence>
<feature type="repeat" description="PPR" evidence="3">
    <location>
        <begin position="296"/>
        <end position="330"/>
    </location>
</feature>
<dbReference type="GO" id="GO:0009451">
    <property type="term" value="P:RNA modification"/>
    <property type="evidence" value="ECO:0007669"/>
    <property type="project" value="InterPro"/>
</dbReference>
<dbReference type="Proteomes" id="UP000231279">
    <property type="component" value="Unassembled WGS sequence"/>
</dbReference>
<evidence type="ECO:0000256" key="3">
    <source>
        <dbReference type="PROSITE-ProRule" id="PRU00708"/>
    </source>
</evidence>
<evidence type="ECO:0000313" key="4">
    <source>
        <dbReference type="EMBL" id="PIN25297.1"/>
    </source>
</evidence>
<dbReference type="InterPro" id="IPR011990">
    <property type="entry name" value="TPR-like_helical_dom_sf"/>
</dbReference>
<dbReference type="InterPro" id="IPR046848">
    <property type="entry name" value="E_motif"/>
</dbReference>
<evidence type="ECO:0000256" key="2">
    <source>
        <dbReference type="ARBA" id="ARBA00061659"/>
    </source>
</evidence>
<feature type="repeat" description="PPR" evidence="3">
    <location>
        <begin position="80"/>
        <end position="114"/>
    </location>
</feature>
<dbReference type="FunFam" id="1.25.40.10:FF:000073">
    <property type="entry name" value="Pentatricopeptide repeat-containing protein chloroplastic"/>
    <property type="match status" value="1"/>
</dbReference>
<dbReference type="FunFam" id="1.25.40.10:FF:000212">
    <property type="entry name" value="Pentatricopeptide repeat-containing protein At2g03380, mitochondrial"/>
    <property type="match status" value="1"/>
</dbReference>
<dbReference type="EMBL" id="NKXS01000269">
    <property type="protein sequence ID" value="PIN25297.1"/>
    <property type="molecule type" value="Genomic_DNA"/>
</dbReference>
<dbReference type="Pfam" id="PF13041">
    <property type="entry name" value="PPR_2"/>
    <property type="match status" value="2"/>
</dbReference>
<name>A0A2G9I6A3_9LAMI</name>
<sequence length="478" mass="53871">MNRKIPLSHPSFYSSSFYVELIDAHTKIRALKSGRSIHAHLIIKGLASSVQLGCKLIAFYTGCKHLEDARKLFDKIPKSNIRGWVAVVGSYSRNAYYQEAMGAFEEMRNEGFKYDRIVIPSVLKACGQLFDYKTGVRLHAVVLKNEFESDAFVMCALIDMYSKCGIVEKAKRVFDVMTERDLVALNAMVSGFVQNGFAKEALHLVEEMKLLGVKPDIVTWNSLISGFSQANDEVMVGELFKIMEIDGVKPDVISWTSVISGSVPISHHYPKVLLHIHSSRVIDMYAKCGSIFEAMNTVTWNSMIFGYANHGYCQEAIELFNQMLREEEQKLDHLTFTAALTACVHGGMVDLGGRLFLLMQEKYGIEPRLEHYACMVNLLGRDGKLDEAYGLIQRMPFEPDVFIWGALLGACRQHDCLVLAEIAAKQLAKLEPRSCGSSMLLLNLYADSSRWGNVIKVKEMMKKRKLRTFPSCSWIEVL</sequence>
<organism evidence="4 5">
    <name type="scientific">Handroanthus impetiginosus</name>
    <dbReference type="NCBI Taxonomy" id="429701"/>
    <lineage>
        <taxon>Eukaryota</taxon>
        <taxon>Viridiplantae</taxon>
        <taxon>Streptophyta</taxon>
        <taxon>Embryophyta</taxon>
        <taxon>Tracheophyta</taxon>
        <taxon>Spermatophyta</taxon>
        <taxon>Magnoliopsida</taxon>
        <taxon>eudicotyledons</taxon>
        <taxon>Gunneridae</taxon>
        <taxon>Pentapetalae</taxon>
        <taxon>asterids</taxon>
        <taxon>lamiids</taxon>
        <taxon>Lamiales</taxon>
        <taxon>Bignoniaceae</taxon>
        <taxon>Crescentiina</taxon>
        <taxon>Tabebuia alliance</taxon>
        <taxon>Handroanthus</taxon>
    </lineage>
</organism>
<evidence type="ECO:0000256" key="1">
    <source>
        <dbReference type="ARBA" id="ARBA00022737"/>
    </source>
</evidence>
<dbReference type="AlphaFoldDB" id="A0A2G9I6A3"/>
<dbReference type="PANTHER" id="PTHR47926:SF487">
    <property type="entry name" value="REPEAT (TPR)-LIKE SUPERFAMILY PROTEIN, PUTATIVE-RELATED"/>
    <property type="match status" value="1"/>
</dbReference>
<keyword evidence="5" id="KW-1185">Reference proteome</keyword>
<dbReference type="Pfam" id="PF01535">
    <property type="entry name" value="PPR"/>
    <property type="match status" value="2"/>
</dbReference>
<dbReference type="OrthoDB" id="185373at2759"/>
<protein>
    <submittedName>
        <fullName evidence="4">Uncharacterized protein</fullName>
    </submittedName>
</protein>
<comment type="similarity">
    <text evidence="2">Belongs to the PPR family. PCMP-E subfamily.</text>
</comment>
<dbReference type="GO" id="GO:0003723">
    <property type="term" value="F:RNA binding"/>
    <property type="evidence" value="ECO:0007669"/>
    <property type="project" value="InterPro"/>
</dbReference>
<feature type="repeat" description="PPR" evidence="3">
    <location>
        <begin position="181"/>
        <end position="215"/>
    </location>
</feature>
<dbReference type="Pfam" id="PF20431">
    <property type="entry name" value="E_motif"/>
    <property type="match status" value="1"/>
</dbReference>
<accession>A0A2G9I6A3</accession>
<dbReference type="STRING" id="429701.A0A2G9I6A3"/>
<dbReference type="Gene3D" id="1.25.40.10">
    <property type="entry name" value="Tetratricopeptide repeat domain"/>
    <property type="match status" value="3"/>
</dbReference>
<proteinExistence type="inferred from homology"/>
<dbReference type="PROSITE" id="PS51375">
    <property type="entry name" value="PPR"/>
    <property type="match status" value="5"/>
</dbReference>
<comment type="caution">
    <text evidence="4">The sequence shown here is derived from an EMBL/GenBank/DDBJ whole genome shotgun (WGS) entry which is preliminary data.</text>
</comment>
<feature type="repeat" description="PPR" evidence="3">
    <location>
        <begin position="216"/>
        <end position="250"/>
    </location>
</feature>